<keyword evidence="4" id="KW-0862">Zinc</keyword>
<dbReference type="VEuPathDB" id="VectorBase:PHUM463690"/>
<reference evidence="7" key="1">
    <citation type="submission" date="2007-04" db="EMBL/GenBank/DDBJ databases">
        <title>Annotation of Pediculus humanus corporis strain USDA.</title>
        <authorList>
            <person name="Kirkness E."/>
            <person name="Hannick L."/>
            <person name="Hass B."/>
            <person name="Bruggner R."/>
            <person name="Lawson D."/>
            <person name="Bidwell S."/>
            <person name="Joardar V."/>
            <person name="Caler E."/>
            <person name="Walenz B."/>
            <person name="Inman J."/>
            <person name="Schobel S."/>
            <person name="Galinsky K."/>
            <person name="Amedeo P."/>
            <person name="Strausberg R."/>
        </authorList>
    </citation>
    <scope>NUCLEOTIDE SEQUENCE</scope>
    <source>
        <strain evidence="7">USDA</strain>
    </source>
</reference>
<dbReference type="SMART" id="SM00849">
    <property type="entry name" value="Lactamase_B"/>
    <property type="match status" value="1"/>
</dbReference>
<dbReference type="InterPro" id="IPR036388">
    <property type="entry name" value="WH-like_DNA-bd_sf"/>
</dbReference>
<dbReference type="OrthoDB" id="17458at2759"/>
<dbReference type="PANTHER" id="PTHR23131">
    <property type="entry name" value="ENDORIBONUCLEASE LACTB2"/>
    <property type="match status" value="1"/>
</dbReference>
<dbReference type="EnsemblMetazoa" id="PHUM463690-RA">
    <property type="protein sequence ID" value="PHUM463690-PA"/>
    <property type="gene ID" value="PHUM463690"/>
</dbReference>
<evidence type="ECO:0000256" key="2">
    <source>
        <dbReference type="ARBA" id="ARBA00022723"/>
    </source>
</evidence>
<dbReference type="EMBL" id="DS235812">
    <property type="protein sequence ID" value="EEB17392.1"/>
    <property type="molecule type" value="Genomic_DNA"/>
</dbReference>
<dbReference type="Pfam" id="PF00753">
    <property type="entry name" value="Lactamase_B"/>
    <property type="match status" value="1"/>
</dbReference>
<proteinExistence type="inferred from homology"/>
<dbReference type="InterPro" id="IPR050662">
    <property type="entry name" value="Sec-metab_biosynth-thioest"/>
</dbReference>
<sequence>MSTYIPPIKKLSSRVIRILGCNPGPMTLQGTNTYLIGTGKRRVLLDAGDENVDEYISNLGQVLKAENAVIHKIIITHWHHDHIEGVPNVIKLNGKCNLVKFKRPDFETLSSNDDSIEFLKDGDVIEIEGASLKVYHTPGHTTDHISVVLKEENALFSGDCILGEGTTVFEDLSDYMTSLNVILNLNPSVIYPGHGPEIMEPISKIKYYIEHRMQREKQIIDFLRSKNMKVTAEEIVKNIYENIPKHLIKAAEINVNHHLRKLEKEGKVTRDEKGWILKKINSSL</sequence>
<dbReference type="InterPro" id="IPR001279">
    <property type="entry name" value="Metallo-B-lactamas"/>
</dbReference>
<evidence type="ECO:0000313" key="8">
    <source>
        <dbReference type="EnsemblMetazoa" id="PHUM463690-PA"/>
    </source>
</evidence>
<dbReference type="EMBL" id="AAZO01005642">
    <property type="status" value="NOT_ANNOTATED_CDS"/>
    <property type="molecule type" value="Genomic_DNA"/>
</dbReference>
<keyword evidence="9" id="KW-1185">Reference proteome</keyword>
<dbReference type="Gene3D" id="1.10.10.10">
    <property type="entry name" value="Winged helix-like DNA-binding domain superfamily/Winged helix DNA-binding domain"/>
    <property type="match status" value="1"/>
</dbReference>
<evidence type="ECO:0000259" key="6">
    <source>
        <dbReference type="SMART" id="SM00849"/>
    </source>
</evidence>
<dbReference type="RefSeq" id="XP_002430130.1">
    <property type="nucleotide sequence ID" value="XM_002430085.1"/>
</dbReference>
<feature type="domain" description="Metallo-beta-lactamase" evidence="6">
    <location>
        <begin position="30"/>
        <end position="194"/>
    </location>
</feature>
<evidence type="ECO:0000256" key="4">
    <source>
        <dbReference type="ARBA" id="ARBA00022833"/>
    </source>
</evidence>
<dbReference type="GeneID" id="8238574"/>
<accession>E0VVI6</accession>
<dbReference type="GO" id="GO:0031123">
    <property type="term" value="P:RNA 3'-end processing"/>
    <property type="evidence" value="ECO:0007669"/>
    <property type="project" value="UniProtKB-ARBA"/>
</dbReference>
<dbReference type="PANTHER" id="PTHR23131:SF0">
    <property type="entry name" value="ENDORIBONUCLEASE LACTB2"/>
    <property type="match status" value="1"/>
</dbReference>
<reference evidence="7" key="2">
    <citation type="submission" date="2007-04" db="EMBL/GenBank/DDBJ databases">
        <title>The genome of the human body louse.</title>
        <authorList>
            <consortium name="The Human Body Louse Genome Consortium"/>
            <person name="Kirkness E."/>
            <person name="Walenz B."/>
            <person name="Hass B."/>
            <person name="Bruggner R."/>
            <person name="Strausberg R."/>
        </authorList>
    </citation>
    <scope>NUCLEOTIDE SEQUENCE</scope>
    <source>
        <strain evidence="7">USDA</strain>
    </source>
</reference>
<dbReference type="GO" id="GO:0005759">
    <property type="term" value="C:mitochondrial matrix"/>
    <property type="evidence" value="ECO:0007669"/>
    <property type="project" value="TreeGrafter"/>
</dbReference>
<evidence type="ECO:0000256" key="1">
    <source>
        <dbReference type="ARBA" id="ARBA00006759"/>
    </source>
</evidence>
<dbReference type="Proteomes" id="UP000009046">
    <property type="component" value="Unassembled WGS sequence"/>
</dbReference>
<dbReference type="GO" id="GO:0046872">
    <property type="term" value="F:metal ion binding"/>
    <property type="evidence" value="ECO:0007669"/>
    <property type="project" value="UniProtKB-KW"/>
</dbReference>
<dbReference type="Pfam" id="PF17778">
    <property type="entry name" value="WHD_BLACT"/>
    <property type="match status" value="1"/>
</dbReference>
<dbReference type="AlphaFoldDB" id="E0VVI6"/>
<dbReference type="eggNOG" id="KOG0813">
    <property type="taxonomic scope" value="Eukaryota"/>
</dbReference>
<dbReference type="InterPro" id="IPR036866">
    <property type="entry name" value="RibonucZ/Hydroxyglut_hydro"/>
</dbReference>
<comment type="similarity">
    <text evidence="1">Belongs to the metallo-beta-lactamase superfamily. Glyoxalase II family.</text>
</comment>
<dbReference type="OMA" id="WQAMDVV"/>
<dbReference type="CDD" id="cd07722">
    <property type="entry name" value="LACTB2-like_MBL-fold"/>
    <property type="match status" value="1"/>
</dbReference>
<dbReference type="GO" id="GO:0004521">
    <property type="term" value="F:RNA endonuclease activity"/>
    <property type="evidence" value="ECO:0007669"/>
    <property type="project" value="TreeGrafter"/>
</dbReference>
<evidence type="ECO:0000256" key="3">
    <source>
        <dbReference type="ARBA" id="ARBA00022801"/>
    </source>
</evidence>
<dbReference type="GO" id="GO:0003727">
    <property type="term" value="F:single-stranded RNA binding"/>
    <property type="evidence" value="ECO:0007669"/>
    <property type="project" value="TreeGrafter"/>
</dbReference>
<gene>
    <name evidence="8" type="primary">8238574</name>
    <name evidence="7" type="ORF">Phum_PHUM463690</name>
</gene>
<dbReference type="KEGG" id="phu:Phum_PHUM463690"/>
<dbReference type="InParanoid" id="E0VVI6"/>
<keyword evidence="3" id="KW-0378">Hydrolase</keyword>
<evidence type="ECO:0000313" key="7">
    <source>
        <dbReference type="EMBL" id="EEB17392.1"/>
    </source>
</evidence>
<dbReference type="STRING" id="121224.E0VVI6"/>
<protein>
    <recommendedName>
        <fullName evidence="5">Beta-lactamase-like protein 2 homolog</fullName>
    </recommendedName>
</protein>
<dbReference type="InterPro" id="IPR047921">
    <property type="entry name" value="LACTB2-like_MBL-fold"/>
</dbReference>
<dbReference type="FunFam" id="3.60.15.10:FF:000017">
    <property type="entry name" value="Lactamase beta 2"/>
    <property type="match status" value="1"/>
</dbReference>
<organism>
    <name type="scientific">Pediculus humanus subsp. corporis</name>
    <name type="common">Body louse</name>
    <dbReference type="NCBI Taxonomy" id="121224"/>
    <lineage>
        <taxon>Eukaryota</taxon>
        <taxon>Metazoa</taxon>
        <taxon>Ecdysozoa</taxon>
        <taxon>Arthropoda</taxon>
        <taxon>Hexapoda</taxon>
        <taxon>Insecta</taxon>
        <taxon>Pterygota</taxon>
        <taxon>Neoptera</taxon>
        <taxon>Paraneoptera</taxon>
        <taxon>Psocodea</taxon>
        <taxon>Troctomorpha</taxon>
        <taxon>Phthiraptera</taxon>
        <taxon>Anoplura</taxon>
        <taxon>Pediculidae</taxon>
        <taxon>Pediculus</taxon>
    </lineage>
</organism>
<name>E0VVI6_PEDHC</name>
<dbReference type="Gene3D" id="3.60.15.10">
    <property type="entry name" value="Ribonuclease Z/Hydroxyacylglutathione hydrolase-like"/>
    <property type="match status" value="1"/>
</dbReference>
<dbReference type="SUPFAM" id="SSF56281">
    <property type="entry name" value="Metallo-hydrolase/oxidoreductase"/>
    <property type="match status" value="1"/>
</dbReference>
<dbReference type="GO" id="GO:0016787">
    <property type="term" value="F:hydrolase activity"/>
    <property type="evidence" value="ECO:0007669"/>
    <property type="project" value="UniProtKB-KW"/>
</dbReference>
<keyword evidence="2" id="KW-0479">Metal-binding</keyword>
<reference evidence="8" key="3">
    <citation type="submission" date="2021-02" db="UniProtKB">
        <authorList>
            <consortium name="EnsemblMetazoa"/>
        </authorList>
    </citation>
    <scope>IDENTIFICATION</scope>
    <source>
        <strain evidence="8">USDA</strain>
    </source>
</reference>
<evidence type="ECO:0000256" key="5">
    <source>
        <dbReference type="ARBA" id="ARBA00069358"/>
    </source>
</evidence>
<dbReference type="HOGENOM" id="CLU_048478_1_2_1"/>
<evidence type="ECO:0000313" key="9">
    <source>
        <dbReference type="Proteomes" id="UP000009046"/>
    </source>
</evidence>
<dbReference type="CTD" id="8238574"/>
<dbReference type="FunCoup" id="E0VVI6">
    <property type="interactions" value="1084"/>
</dbReference>
<dbReference type="InterPro" id="IPR041516">
    <property type="entry name" value="LACTB2_WH"/>
</dbReference>